<feature type="non-terminal residue" evidence="1">
    <location>
        <position position="139"/>
    </location>
</feature>
<organismHost>
    <name type="scientific">Homo sapiens</name>
    <name type="common">Human</name>
    <dbReference type="NCBI Taxonomy" id="9606"/>
</organismHost>
<evidence type="ECO:0000313" key="1">
    <source>
        <dbReference type="EMBL" id="AAZ81504.1"/>
    </source>
</evidence>
<reference evidence="1" key="1">
    <citation type="submission" date="2005-08" db="EMBL/GenBank/DDBJ databases">
        <title>Genomic Diversity of HIV-1 subtypes in Northern Kenya.</title>
        <authorList>
            <person name="Khamadi S.A."/>
            <person name="Ochieng W."/>
            <person name="Lihana R.W."/>
            <person name="Kiptoo M.K."/>
            <person name="Kinyua J.G."/>
            <person name="Lagat N."/>
            <person name="Muriuki J."/>
            <person name="Mwangi J."/>
            <person name="Pelle R."/>
            <person name="Muigai A."/>
            <person name="Carter J."/>
            <person name="Yamada R."/>
            <person name="Mpoke S."/>
        </authorList>
    </citation>
    <scope>NUCLEOTIDE SEQUENCE</scope>
    <source>
        <strain evidence="1">MYDH024</strain>
    </source>
</reference>
<name>Q3Y650_HV1</name>
<proteinExistence type="predicted"/>
<sequence>FWGQRFGGSRQHMLNHGLGHKQLQTRVLGYRKIPKGSTAPRDLGLLWKTHLHHCCPWNSSWSLNLKRIFGYHDLDAVGSRNSSLHRHNIQVACSLAKPAGRKCKRFITHWTVWKNLWNWFSITNWLWIYGIHNDRGALG</sequence>
<gene>
    <name evidence="1" type="primary">env</name>
</gene>
<dbReference type="EMBL" id="DQ155147">
    <property type="protein sequence ID" value="AAZ81504.1"/>
    <property type="molecule type" value="Genomic_DNA"/>
</dbReference>
<dbReference type="Gene3D" id="1.10.287.210">
    <property type="match status" value="2"/>
</dbReference>
<keyword evidence="1" id="KW-0261">Viral envelope protein</keyword>
<organism evidence="1">
    <name type="scientific">Human immunodeficiency virus type 1</name>
    <name type="common">HIV-1</name>
    <dbReference type="NCBI Taxonomy" id="11676"/>
    <lineage>
        <taxon>Viruses</taxon>
        <taxon>Riboviria</taxon>
        <taxon>Pararnavirae</taxon>
        <taxon>Artverviricota</taxon>
        <taxon>Revtraviricetes</taxon>
        <taxon>Ortervirales</taxon>
        <taxon>Retroviridae</taxon>
        <taxon>Orthoretrovirinae</taxon>
        <taxon>Lentivirus</taxon>
        <taxon>Lentivirus humimdef1</taxon>
    </lineage>
</organism>
<protein>
    <submittedName>
        <fullName evidence="1">Envelope glycoprotein</fullName>
    </submittedName>
</protein>
<keyword evidence="1" id="KW-0946">Virion</keyword>
<feature type="non-terminal residue" evidence="1">
    <location>
        <position position="1"/>
    </location>
</feature>
<dbReference type="GO" id="GO:0019031">
    <property type="term" value="C:viral envelope"/>
    <property type="evidence" value="ECO:0007669"/>
    <property type="project" value="UniProtKB-KW"/>
</dbReference>
<dbReference type="SUPFAM" id="SSF58069">
    <property type="entry name" value="Virus ectodomain"/>
    <property type="match status" value="1"/>
</dbReference>
<accession>Q3Y650</accession>